<proteinExistence type="predicted"/>
<feature type="compositionally biased region" description="Low complexity" evidence="6">
    <location>
        <begin position="16"/>
        <end position="27"/>
    </location>
</feature>
<evidence type="ECO:0000256" key="3">
    <source>
        <dbReference type="ARBA" id="ARBA00023125"/>
    </source>
</evidence>
<accession>A0AAF0Y1W7</accession>
<dbReference type="AlphaFoldDB" id="A0AAF0Y1W7"/>
<name>A0AAF0Y1W7_9TREE</name>
<keyword evidence="5" id="KW-0539">Nucleus</keyword>
<evidence type="ECO:0000256" key="5">
    <source>
        <dbReference type="ARBA" id="ARBA00023242"/>
    </source>
</evidence>
<dbReference type="Proteomes" id="UP000827549">
    <property type="component" value="Chromosome 2"/>
</dbReference>
<dbReference type="PROSITE" id="PS00036">
    <property type="entry name" value="BZIP_BASIC"/>
    <property type="match status" value="1"/>
</dbReference>
<dbReference type="SMART" id="SM00338">
    <property type="entry name" value="BRLZ"/>
    <property type="match status" value="1"/>
</dbReference>
<dbReference type="CDD" id="cd14705">
    <property type="entry name" value="bZIP_Zip1"/>
    <property type="match status" value="1"/>
</dbReference>
<dbReference type="InterPro" id="IPR046347">
    <property type="entry name" value="bZIP_sf"/>
</dbReference>
<comment type="subcellular location">
    <subcellularLocation>
        <location evidence="1">Nucleus</location>
    </subcellularLocation>
</comment>
<feature type="compositionally biased region" description="Low complexity" evidence="6">
    <location>
        <begin position="65"/>
        <end position="82"/>
    </location>
</feature>
<keyword evidence="2" id="KW-0805">Transcription regulation</keyword>
<feature type="compositionally biased region" description="Low complexity" evidence="6">
    <location>
        <begin position="123"/>
        <end position="144"/>
    </location>
</feature>
<keyword evidence="9" id="KW-1185">Reference proteome</keyword>
<dbReference type="Gene3D" id="1.20.5.170">
    <property type="match status" value="1"/>
</dbReference>
<evidence type="ECO:0000256" key="2">
    <source>
        <dbReference type="ARBA" id="ARBA00023015"/>
    </source>
</evidence>
<dbReference type="RefSeq" id="XP_062624637.1">
    <property type="nucleotide sequence ID" value="XM_062768653.1"/>
</dbReference>
<reference evidence="8" key="1">
    <citation type="submission" date="2023-10" db="EMBL/GenBank/DDBJ databases">
        <authorList>
            <person name="Noh H."/>
        </authorList>
    </citation>
    <scope>NUCLEOTIDE SEQUENCE</scope>
    <source>
        <strain evidence="8">DUCC4014</strain>
    </source>
</reference>
<evidence type="ECO:0000256" key="6">
    <source>
        <dbReference type="SAM" id="MobiDB-lite"/>
    </source>
</evidence>
<keyword evidence="4" id="KW-0804">Transcription</keyword>
<dbReference type="SUPFAM" id="SSF57959">
    <property type="entry name" value="Leucine zipper domain"/>
    <property type="match status" value="1"/>
</dbReference>
<feature type="region of interest" description="Disordered" evidence="6">
    <location>
        <begin position="123"/>
        <end position="196"/>
    </location>
</feature>
<dbReference type="InterPro" id="IPR004827">
    <property type="entry name" value="bZIP"/>
</dbReference>
<keyword evidence="3" id="KW-0238">DNA-binding</keyword>
<feature type="region of interest" description="Disordered" evidence="6">
    <location>
        <begin position="54"/>
        <end position="90"/>
    </location>
</feature>
<dbReference type="PROSITE" id="PS50217">
    <property type="entry name" value="BZIP"/>
    <property type="match status" value="1"/>
</dbReference>
<dbReference type="Pfam" id="PF07716">
    <property type="entry name" value="bZIP_2"/>
    <property type="match status" value="1"/>
</dbReference>
<sequence>MYSELPRHLQALNTIPSSSPPSSALSAEQEEAFWSFMHTDELFSNFGLAPSAFESKLESERSKQAATTSAETPAAETPASSTDSNKSADHPTLESFLATFADESGAAPALPTNYLLAIPPYASSSSDSAPTPAASSVKPADVLPAAPPATPAGTDFDEPERITGAKRLKQMGAAPAEIEEDKRRRNTEASARFRAKKKEREQALEFRAKELEAQVATLTAEKASLEKENNLLKFIVVNGNGGAGAPVQGADGLQAALAALGKRKREE</sequence>
<feature type="domain" description="BZIP" evidence="7">
    <location>
        <begin position="176"/>
        <end position="233"/>
    </location>
</feature>
<evidence type="ECO:0000259" key="7">
    <source>
        <dbReference type="PROSITE" id="PS50217"/>
    </source>
</evidence>
<dbReference type="EMBL" id="CP086715">
    <property type="protein sequence ID" value="WOO78605.1"/>
    <property type="molecule type" value="Genomic_DNA"/>
</dbReference>
<dbReference type="GO" id="GO:0001228">
    <property type="term" value="F:DNA-binding transcription activator activity, RNA polymerase II-specific"/>
    <property type="evidence" value="ECO:0007669"/>
    <property type="project" value="TreeGrafter"/>
</dbReference>
<dbReference type="PANTHER" id="PTHR13044">
    <property type="entry name" value="ACTIVATING TRANSCRIPTION FACTOR ATF 4/5"/>
    <property type="match status" value="1"/>
</dbReference>
<gene>
    <name evidence="8" type="primary">zip1</name>
    <name evidence="8" type="ORF">LOC62_02G002149</name>
</gene>
<organism evidence="8 9">
    <name type="scientific">Vanrija pseudolonga</name>
    <dbReference type="NCBI Taxonomy" id="143232"/>
    <lineage>
        <taxon>Eukaryota</taxon>
        <taxon>Fungi</taxon>
        <taxon>Dikarya</taxon>
        <taxon>Basidiomycota</taxon>
        <taxon>Agaricomycotina</taxon>
        <taxon>Tremellomycetes</taxon>
        <taxon>Trichosporonales</taxon>
        <taxon>Trichosporonaceae</taxon>
        <taxon>Vanrija</taxon>
    </lineage>
</organism>
<dbReference type="GO" id="GO:0005634">
    <property type="term" value="C:nucleus"/>
    <property type="evidence" value="ECO:0007669"/>
    <property type="project" value="UniProtKB-SubCell"/>
</dbReference>
<evidence type="ECO:0000313" key="8">
    <source>
        <dbReference type="EMBL" id="WOO78605.1"/>
    </source>
</evidence>
<protein>
    <submittedName>
        <fullName evidence="8">Transcription factor zip1</fullName>
    </submittedName>
</protein>
<dbReference type="PANTHER" id="PTHR13044:SF14">
    <property type="entry name" value="CRYPTOCEPHAL, ISOFORM A"/>
    <property type="match status" value="1"/>
</dbReference>
<evidence type="ECO:0000256" key="1">
    <source>
        <dbReference type="ARBA" id="ARBA00004123"/>
    </source>
</evidence>
<dbReference type="GeneID" id="87805397"/>
<dbReference type="GO" id="GO:0000977">
    <property type="term" value="F:RNA polymerase II transcription regulatory region sequence-specific DNA binding"/>
    <property type="evidence" value="ECO:0007669"/>
    <property type="project" value="TreeGrafter"/>
</dbReference>
<evidence type="ECO:0000313" key="9">
    <source>
        <dbReference type="Proteomes" id="UP000827549"/>
    </source>
</evidence>
<evidence type="ECO:0000256" key="4">
    <source>
        <dbReference type="ARBA" id="ARBA00023163"/>
    </source>
</evidence>
<feature type="region of interest" description="Disordered" evidence="6">
    <location>
        <begin position="1"/>
        <end position="28"/>
    </location>
</feature>